<dbReference type="OrthoDB" id="21502at2759"/>
<keyword evidence="2" id="KW-1185">Reference proteome</keyword>
<evidence type="ECO:0000313" key="1">
    <source>
        <dbReference type="EMBL" id="TFK35478.1"/>
    </source>
</evidence>
<gene>
    <name evidence="1" type="ORF">BDQ12DRAFT_668565</name>
</gene>
<dbReference type="STRING" id="68775.A0A5C3LU32"/>
<name>A0A5C3LU32_9AGAR</name>
<protein>
    <recommendedName>
        <fullName evidence="3">Transferase</fullName>
    </recommendedName>
</protein>
<evidence type="ECO:0000313" key="2">
    <source>
        <dbReference type="Proteomes" id="UP000308652"/>
    </source>
</evidence>
<accession>A0A5C3LU32</accession>
<dbReference type="Pfam" id="PF02458">
    <property type="entry name" value="Transferase"/>
    <property type="match status" value="1"/>
</dbReference>
<dbReference type="AlphaFoldDB" id="A0A5C3LU32"/>
<organism evidence="1 2">
    <name type="scientific">Crucibulum laeve</name>
    <dbReference type="NCBI Taxonomy" id="68775"/>
    <lineage>
        <taxon>Eukaryota</taxon>
        <taxon>Fungi</taxon>
        <taxon>Dikarya</taxon>
        <taxon>Basidiomycota</taxon>
        <taxon>Agaricomycotina</taxon>
        <taxon>Agaricomycetes</taxon>
        <taxon>Agaricomycetidae</taxon>
        <taxon>Agaricales</taxon>
        <taxon>Agaricineae</taxon>
        <taxon>Nidulariaceae</taxon>
        <taxon>Crucibulum</taxon>
    </lineage>
</organism>
<dbReference type="EMBL" id="ML213621">
    <property type="protein sequence ID" value="TFK35478.1"/>
    <property type="molecule type" value="Genomic_DNA"/>
</dbReference>
<dbReference type="InterPro" id="IPR023213">
    <property type="entry name" value="CAT-like_dom_sf"/>
</dbReference>
<evidence type="ECO:0008006" key="3">
    <source>
        <dbReference type="Google" id="ProtNLM"/>
    </source>
</evidence>
<proteinExistence type="predicted"/>
<dbReference type="Proteomes" id="UP000308652">
    <property type="component" value="Unassembled WGS sequence"/>
</dbReference>
<sequence>MVHQPFPEQYSVLTSNNMTQDAGTYCGLVVSGVLDVAMLETKHRELVSLWPVLGGKLVTTTQPYSFTTGNTVDFGSRQLSCSVYDLHLPNLRDTSSDKPTYITLNPDVDDLFHYDTIPFFNIVEQLFTLRVTVLNDATLLAFRVPHHFADGRSTFDIIEAYCNLISGKPIARITLPPHVPLSTMVHGRDELPPSVPANAPFIHPAENFTTGALSYVSFVGKVIYKVLAPKLGIDEPNEEKYIHLPASFVLDLQSTSQIQLDQAAKLGELKEGVGLTLTKNDVITAWLLRRSYAHVPADSSTPFDLIYNFNYRQALIQPEAGTNFIFNGFYNLRAHFTSIGELKTIPFYRVALAIRLCCIRNKQPSAVRTSLEFWEKNRSSRLSLAGPYQLDNLPNVSPWTTFGYNELDFSSALRYGEKGNGKVVLTVPCSMLPMRMMMKPFIMLMKDGQGGYWARVNLFKSWWDEVNEAHYM</sequence>
<dbReference type="Gene3D" id="3.30.559.10">
    <property type="entry name" value="Chloramphenicol acetyltransferase-like domain"/>
    <property type="match status" value="2"/>
</dbReference>
<reference evidence="1 2" key="1">
    <citation type="journal article" date="2019" name="Nat. Ecol. Evol.">
        <title>Megaphylogeny resolves global patterns of mushroom evolution.</title>
        <authorList>
            <person name="Varga T."/>
            <person name="Krizsan K."/>
            <person name="Foldi C."/>
            <person name="Dima B."/>
            <person name="Sanchez-Garcia M."/>
            <person name="Sanchez-Ramirez S."/>
            <person name="Szollosi G.J."/>
            <person name="Szarkandi J.G."/>
            <person name="Papp V."/>
            <person name="Albert L."/>
            <person name="Andreopoulos W."/>
            <person name="Angelini C."/>
            <person name="Antonin V."/>
            <person name="Barry K.W."/>
            <person name="Bougher N.L."/>
            <person name="Buchanan P."/>
            <person name="Buyck B."/>
            <person name="Bense V."/>
            <person name="Catcheside P."/>
            <person name="Chovatia M."/>
            <person name="Cooper J."/>
            <person name="Damon W."/>
            <person name="Desjardin D."/>
            <person name="Finy P."/>
            <person name="Geml J."/>
            <person name="Haridas S."/>
            <person name="Hughes K."/>
            <person name="Justo A."/>
            <person name="Karasinski D."/>
            <person name="Kautmanova I."/>
            <person name="Kiss B."/>
            <person name="Kocsube S."/>
            <person name="Kotiranta H."/>
            <person name="LaButti K.M."/>
            <person name="Lechner B.E."/>
            <person name="Liimatainen K."/>
            <person name="Lipzen A."/>
            <person name="Lukacs Z."/>
            <person name="Mihaltcheva S."/>
            <person name="Morgado L.N."/>
            <person name="Niskanen T."/>
            <person name="Noordeloos M.E."/>
            <person name="Ohm R.A."/>
            <person name="Ortiz-Santana B."/>
            <person name="Ovrebo C."/>
            <person name="Racz N."/>
            <person name="Riley R."/>
            <person name="Savchenko A."/>
            <person name="Shiryaev A."/>
            <person name="Soop K."/>
            <person name="Spirin V."/>
            <person name="Szebenyi C."/>
            <person name="Tomsovsky M."/>
            <person name="Tulloss R.E."/>
            <person name="Uehling J."/>
            <person name="Grigoriev I.V."/>
            <person name="Vagvolgyi C."/>
            <person name="Papp T."/>
            <person name="Martin F.M."/>
            <person name="Miettinen O."/>
            <person name="Hibbett D.S."/>
            <person name="Nagy L.G."/>
        </authorList>
    </citation>
    <scope>NUCLEOTIDE SEQUENCE [LARGE SCALE GENOMIC DNA]</scope>
    <source>
        <strain evidence="1 2">CBS 166.37</strain>
    </source>
</reference>